<proteinExistence type="predicted"/>
<feature type="domain" description="Hemerythrin-like" evidence="1">
    <location>
        <begin position="19"/>
        <end position="157"/>
    </location>
</feature>
<dbReference type="Proteomes" id="UP001596037">
    <property type="component" value="Unassembled WGS sequence"/>
</dbReference>
<comment type="caution">
    <text evidence="2">The sequence shown here is derived from an EMBL/GenBank/DDBJ whole genome shotgun (WGS) entry which is preliminary data.</text>
</comment>
<dbReference type="Pfam" id="PF01814">
    <property type="entry name" value="Hemerythrin"/>
    <property type="match status" value="1"/>
</dbReference>
<evidence type="ECO:0000313" key="2">
    <source>
        <dbReference type="EMBL" id="MFC5496998.1"/>
    </source>
</evidence>
<evidence type="ECO:0000313" key="3">
    <source>
        <dbReference type="Proteomes" id="UP001596037"/>
    </source>
</evidence>
<dbReference type="Gene3D" id="1.20.120.520">
    <property type="entry name" value="nmb1532 protein domain like"/>
    <property type="match status" value="1"/>
</dbReference>
<dbReference type="RefSeq" id="WP_376849032.1">
    <property type="nucleotide sequence ID" value="NZ_JBHSMF010000004.1"/>
</dbReference>
<name>A0ABW0NAW4_9BURK</name>
<dbReference type="InterPro" id="IPR012312">
    <property type="entry name" value="Hemerythrin-like"/>
</dbReference>
<sequence>MPQAFPEIHEPPPGTEPPLDAMAACNRRLLHHCAALRRLALYVGECGFDAEAGAATARLLHFFDAVVPAQQAAQEQVLFPALIESMAGSDAVCLHEITDGLALQHRELRRLWLGLRPAVVDLAAGRAAALPVHAIEAFIDHCKAGVATEDGELLPMAARLLSDADLERLAAAMGASGRRPT</sequence>
<accession>A0ABW0NAW4</accession>
<organism evidence="2 3">
    <name type="scientific">Caenimonas terrae</name>
    <dbReference type="NCBI Taxonomy" id="696074"/>
    <lineage>
        <taxon>Bacteria</taxon>
        <taxon>Pseudomonadati</taxon>
        <taxon>Pseudomonadota</taxon>
        <taxon>Betaproteobacteria</taxon>
        <taxon>Burkholderiales</taxon>
        <taxon>Comamonadaceae</taxon>
        <taxon>Caenimonas</taxon>
    </lineage>
</organism>
<gene>
    <name evidence="2" type="ORF">ACFPOE_05590</name>
</gene>
<dbReference type="EMBL" id="JBHSMF010000004">
    <property type="protein sequence ID" value="MFC5496998.1"/>
    <property type="molecule type" value="Genomic_DNA"/>
</dbReference>
<reference evidence="3" key="1">
    <citation type="journal article" date="2019" name="Int. J. Syst. Evol. Microbiol.">
        <title>The Global Catalogue of Microorganisms (GCM) 10K type strain sequencing project: providing services to taxonomists for standard genome sequencing and annotation.</title>
        <authorList>
            <consortium name="The Broad Institute Genomics Platform"/>
            <consortium name="The Broad Institute Genome Sequencing Center for Infectious Disease"/>
            <person name="Wu L."/>
            <person name="Ma J."/>
        </authorList>
    </citation>
    <scope>NUCLEOTIDE SEQUENCE [LARGE SCALE GENOMIC DNA]</scope>
    <source>
        <strain evidence="3">CCUG 57401</strain>
    </source>
</reference>
<evidence type="ECO:0000259" key="1">
    <source>
        <dbReference type="Pfam" id="PF01814"/>
    </source>
</evidence>
<keyword evidence="3" id="KW-1185">Reference proteome</keyword>
<protein>
    <submittedName>
        <fullName evidence="2">Hemerythrin domain-containing protein</fullName>
    </submittedName>
</protein>